<keyword evidence="3" id="KW-0539">Nucleus</keyword>
<comment type="subcellular location">
    <subcellularLocation>
        <location evidence="3">Cytoplasm</location>
    </subcellularLocation>
    <subcellularLocation>
        <location evidence="3">Nucleus</location>
    </subcellularLocation>
</comment>
<proteinExistence type="predicted"/>
<keyword evidence="3" id="KW-0653">Protein transport</keyword>
<comment type="caution">
    <text evidence="5">The sequence shown here is derived from an EMBL/GenBank/DDBJ whole genome shotgun (WGS) entry which is preliminary data.</text>
</comment>
<dbReference type="Pfam" id="PF02136">
    <property type="entry name" value="NTF2"/>
    <property type="match status" value="1"/>
</dbReference>
<keyword evidence="6" id="KW-1185">Reference proteome</keyword>
<comment type="function">
    <text evidence="3">Has a role in nuclear-cytoplasmic transport of proteins and mRNAs.</text>
</comment>
<feature type="domain" description="NTF2" evidence="4">
    <location>
        <begin position="23"/>
        <end position="137"/>
    </location>
</feature>
<dbReference type="SUPFAM" id="SSF54427">
    <property type="entry name" value="NTF2-like"/>
    <property type="match status" value="1"/>
</dbReference>
<accession>A0A139H3S4</accession>
<dbReference type="Proteomes" id="UP000070133">
    <property type="component" value="Unassembled WGS sequence"/>
</dbReference>
<dbReference type="GO" id="GO:0051028">
    <property type="term" value="P:mRNA transport"/>
    <property type="evidence" value="ECO:0007669"/>
    <property type="project" value="UniProtKB-UniRule"/>
</dbReference>
<evidence type="ECO:0000259" key="4">
    <source>
        <dbReference type="PROSITE" id="PS50177"/>
    </source>
</evidence>
<keyword evidence="1 3" id="KW-0963">Cytoplasm</keyword>
<dbReference type="InterPro" id="IPR002075">
    <property type="entry name" value="NTF2_dom"/>
</dbReference>
<dbReference type="InterPro" id="IPR045875">
    <property type="entry name" value="NTF2"/>
</dbReference>
<gene>
    <name evidence="5" type="ORF">AC578_1891</name>
</gene>
<sequence>MAGHREYAASNHLFPDRFQSDKFLEQFVEFYYKAFDSDRSSLASLYNEKSMLTFEASAHQGAQNIVQKLMDLPFSKIEHQVATFDAQPSSESGGILVVVSGALLVEEERRPMSYVQTFQLLPNGSGSYFIFNDVFRLVYPAA</sequence>
<dbReference type="STRING" id="321146.A0A139H3S4"/>
<evidence type="ECO:0000313" key="6">
    <source>
        <dbReference type="Proteomes" id="UP000070133"/>
    </source>
</evidence>
<protein>
    <recommendedName>
        <fullName evidence="3">NTF2-related export protein</fullName>
    </recommendedName>
</protein>
<organism evidence="5 6">
    <name type="scientific">Pseudocercospora eumusae</name>
    <dbReference type="NCBI Taxonomy" id="321146"/>
    <lineage>
        <taxon>Eukaryota</taxon>
        <taxon>Fungi</taxon>
        <taxon>Dikarya</taxon>
        <taxon>Ascomycota</taxon>
        <taxon>Pezizomycotina</taxon>
        <taxon>Dothideomycetes</taxon>
        <taxon>Dothideomycetidae</taxon>
        <taxon>Mycosphaerellales</taxon>
        <taxon>Mycosphaerellaceae</taxon>
        <taxon>Pseudocercospora</taxon>
    </lineage>
</organism>
<dbReference type="Gene3D" id="3.10.450.50">
    <property type="match status" value="1"/>
</dbReference>
<dbReference type="InterPro" id="IPR032710">
    <property type="entry name" value="NTF2-like_dom_sf"/>
</dbReference>
<reference evidence="5 6" key="1">
    <citation type="submission" date="2015-07" db="EMBL/GenBank/DDBJ databases">
        <title>Comparative genomics of the Sigatoka disease complex on banana suggests a link between parallel evolutionary changes in Pseudocercospora fijiensis and Pseudocercospora eumusae and increased virulence on the banana host.</title>
        <authorList>
            <person name="Chang T.-C."/>
            <person name="Salvucci A."/>
            <person name="Crous P.W."/>
            <person name="Stergiopoulos I."/>
        </authorList>
    </citation>
    <scope>NUCLEOTIDE SEQUENCE [LARGE SCALE GENOMIC DNA]</scope>
    <source>
        <strain evidence="5 6">CBS 114824</strain>
    </source>
</reference>
<evidence type="ECO:0000256" key="2">
    <source>
        <dbReference type="ARBA" id="ARBA00053082"/>
    </source>
</evidence>
<name>A0A139H3S4_9PEZI</name>
<evidence type="ECO:0000313" key="5">
    <source>
        <dbReference type="EMBL" id="KXS97018.1"/>
    </source>
</evidence>
<dbReference type="EMBL" id="LFZN01000156">
    <property type="protein sequence ID" value="KXS97018.1"/>
    <property type="molecule type" value="Genomic_DNA"/>
</dbReference>
<evidence type="ECO:0000256" key="3">
    <source>
        <dbReference type="RuleBase" id="RU369002"/>
    </source>
</evidence>
<dbReference type="FunFam" id="3.10.450.50:FF:000005">
    <property type="entry name" value="Nuclear transport factor 2"/>
    <property type="match status" value="1"/>
</dbReference>
<dbReference type="OrthoDB" id="6507044at2759"/>
<keyword evidence="3" id="KW-0813">Transport</keyword>
<comment type="function">
    <text evidence="2">Facilitates protein transport into the nucleus. Could be part of a multicomponent system of cytosolic factors that assemble at the pore complex during nuclear import.</text>
</comment>
<dbReference type="GO" id="GO:0006606">
    <property type="term" value="P:protein import into nucleus"/>
    <property type="evidence" value="ECO:0007669"/>
    <property type="project" value="UniProtKB-ARBA"/>
</dbReference>
<dbReference type="PROSITE" id="PS50177">
    <property type="entry name" value="NTF2_DOMAIN"/>
    <property type="match status" value="1"/>
</dbReference>
<dbReference type="GO" id="GO:0005635">
    <property type="term" value="C:nuclear envelope"/>
    <property type="evidence" value="ECO:0007669"/>
    <property type="project" value="UniProtKB-ARBA"/>
</dbReference>
<dbReference type="GO" id="GO:0005737">
    <property type="term" value="C:cytoplasm"/>
    <property type="evidence" value="ECO:0007669"/>
    <property type="project" value="UniProtKB-SubCell"/>
</dbReference>
<dbReference type="InterPro" id="IPR018222">
    <property type="entry name" value="Nuclear_transport_factor_2_euk"/>
</dbReference>
<dbReference type="CDD" id="cd00780">
    <property type="entry name" value="NTF2"/>
    <property type="match status" value="1"/>
</dbReference>
<dbReference type="AlphaFoldDB" id="A0A139H3S4"/>
<dbReference type="PANTHER" id="PTHR12612">
    <property type="entry name" value="NUCLEAR TRANSPORT FACTOR 2"/>
    <property type="match status" value="1"/>
</dbReference>
<evidence type="ECO:0000256" key="1">
    <source>
        <dbReference type="ARBA" id="ARBA00022490"/>
    </source>
</evidence>